<dbReference type="OrthoDB" id="4788787at2759"/>
<comment type="caution">
    <text evidence="2">The sequence shown here is derived from an EMBL/GenBank/DDBJ whole genome shotgun (WGS) entry which is preliminary data.</text>
</comment>
<evidence type="ECO:0000313" key="2">
    <source>
        <dbReference type="EMBL" id="OHF04006.1"/>
    </source>
</evidence>
<reference evidence="2 3" key="1">
    <citation type="submission" date="2016-09" db="EMBL/GenBank/DDBJ databases">
        <authorList>
            <person name="Capua I."/>
            <person name="De Benedictis P."/>
            <person name="Joannis T."/>
            <person name="Lombin L.H."/>
            <person name="Cattoli G."/>
        </authorList>
    </citation>
    <scope>NUCLEOTIDE SEQUENCE [LARGE SCALE GENOMIC DNA]</scope>
    <source>
        <strain evidence="2 3">IMI 309357</strain>
    </source>
</reference>
<dbReference type="RefSeq" id="XP_022481141.1">
    <property type="nucleotide sequence ID" value="XM_022612524.1"/>
</dbReference>
<name>A0A1G4BRT2_9PEZI</name>
<feature type="signal peptide" evidence="1">
    <location>
        <begin position="1"/>
        <end position="19"/>
    </location>
</feature>
<gene>
    <name evidence="2" type="ORF">CORC01_00868</name>
</gene>
<dbReference type="Proteomes" id="UP000176998">
    <property type="component" value="Unassembled WGS sequence"/>
</dbReference>
<dbReference type="GeneID" id="34554034"/>
<evidence type="ECO:0000313" key="3">
    <source>
        <dbReference type="Proteomes" id="UP000176998"/>
    </source>
</evidence>
<feature type="chain" id="PRO_5009603264" evidence="1">
    <location>
        <begin position="20"/>
        <end position="163"/>
    </location>
</feature>
<sequence length="163" mass="18329">MPSIFSLVLASLMVSPILSSISSPAYLPFELEKRDGCGDSYCNCHRAQCILDFCFDDHVDPWILVDSAMYKYYGVDCGQFDWWARYDPAQWCNNGLRKARALFYINRRFGSTGDTFNIKYSNDNATDPHRGSVSGTCHPVGSVKCDCHSKYNSTLHDCSSTCS</sequence>
<keyword evidence="1" id="KW-0732">Signal</keyword>
<keyword evidence="3" id="KW-1185">Reference proteome</keyword>
<accession>A0A1G4BRT2</accession>
<proteinExistence type="predicted"/>
<protein>
    <submittedName>
        <fullName evidence="2">Uncharacterized protein</fullName>
    </submittedName>
</protein>
<dbReference type="EMBL" id="MJBS01000004">
    <property type="protein sequence ID" value="OHF04006.1"/>
    <property type="molecule type" value="Genomic_DNA"/>
</dbReference>
<dbReference type="AlphaFoldDB" id="A0A1G4BRT2"/>
<evidence type="ECO:0000256" key="1">
    <source>
        <dbReference type="SAM" id="SignalP"/>
    </source>
</evidence>
<organism evidence="2 3">
    <name type="scientific">Colletotrichum orchidophilum</name>
    <dbReference type="NCBI Taxonomy" id="1209926"/>
    <lineage>
        <taxon>Eukaryota</taxon>
        <taxon>Fungi</taxon>
        <taxon>Dikarya</taxon>
        <taxon>Ascomycota</taxon>
        <taxon>Pezizomycotina</taxon>
        <taxon>Sordariomycetes</taxon>
        <taxon>Hypocreomycetidae</taxon>
        <taxon>Glomerellales</taxon>
        <taxon>Glomerellaceae</taxon>
        <taxon>Colletotrichum</taxon>
    </lineage>
</organism>